<dbReference type="Pfam" id="PF04101">
    <property type="entry name" value="Glyco_tran_28_C"/>
    <property type="match status" value="1"/>
</dbReference>
<evidence type="ECO:0000256" key="6">
    <source>
        <dbReference type="ARBA" id="ARBA00022984"/>
    </source>
</evidence>
<dbReference type="PANTHER" id="PTHR21015">
    <property type="entry name" value="UDP-N-ACETYLGLUCOSAMINE--N-ACETYLMURAMYL-(PENTAPEPTIDE) PYROPHOSPHORYL-UNDECAPRENOL N-ACETYLGLUCOSAMINE TRANSFERASE 1"/>
    <property type="match status" value="1"/>
</dbReference>
<evidence type="ECO:0000313" key="13">
    <source>
        <dbReference type="EMBL" id="AVP87879.1"/>
    </source>
</evidence>
<sequence length="351" mass="38894">MSDIVIVGGGTGGHLFPAMSLAQELRDQGINVSLITDRRCEKYLPQDLKIPVKIFHIGSLRSGLWSKFCVAFRVLVATLQSLKLVYKAKCVVGFGGYTSLPPLIAAKILRVPLVLHEQNSVPGKVTKLFAGSAKIIAVNFEDTQIDKKHLDKVFVVGNPIRKTIATTTATASDHLRILVIAGSQGAQKFDELLPEAIKLLVPTQKIKITQQVIDYNKVSEQYAALQQAYPNFEFQISTFFQNMEELYANCDLVIARSGASTIAELVAAAKPAILIPLPTAAQNHQFFNAVSMQNKGACICFEQTNNADQLSDQILRLDKNKLEEMSNNLKKMQKNSRKIFVDLLIKDFYVR</sequence>
<name>A0A2P1P9D6_9RICK</name>
<dbReference type="AlphaFoldDB" id="A0A2P1P9D6"/>
<comment type="subcellular location">
    <subcellularLocation>
        <location evidence="10">Cell membrane</location>
        <topology evidence="10">Peripheral membrane protein</topology>
        <orientation evidence="10">Cytoplasmic side</orientation>
    </subcellularLocation>
</comment>
<keyword evidence="7 10" id="KW-0472">Membrane</keyword>
<comment type="pathway">
    <text evidence="10">Cell wall biogenesis; peptidoglycan biosynthesis.</text>
</comment>
<keyword evidence="3 10" id="KW-0328">Glycosyltransferase</keyword>
<evidence type="ECO:0000256" key="5">
    <source>
        <dbReference type="ARBA" id="ARBA00022960"/>
    </source>
</evidence>
<comment type="catalytic activity">
    <reaction evidence="10">
        <text>di-trans,octa-cis-undecaprenyl diphospho-N-acetyl-alpha-D-muramoyl-L-alanyl-D-glutamyl-meso-2,6-diaminopimeloyl-D-alanyl-D-alanine + UDP-N-acetyl-alpha-D-glucosamine = di-trans,octa-cis-undecaprenyl diphospho-[N-acetyl-alpha-D-glucosaminyl-(1-&gt;4)]-N-acetyl-alpha-D-muramoyl-L-alanyl-D-glutamyl-meso-2,6-diaminopimeloyl-D-alanyl-D-alanine + UDP + H(+)</text>
        <dbReference type="Rhea" id="RHEA:31227"/>
        <dbReference type="ChEBI" id="CHEBI:15378"/>
        <dbReference type="ChEBI" id="CHEBI:57705"/>
        <dbReference type="ChEBI" id="CHEBI:58223"/>
        <dbReference type="ChEBI" id="CHEBI:61387"/>
        <dbReference type="ChEBI" id="CHEBI:61388"/>
        <dbReference type="EC" id="2.4.1.227"/>
    </reaction>
</comment>
<dbReference type="InterPro" id="IPR007235">
    <property type="entry name" value="Glyco_trans_28_C"/>
</dbReference>
<accession>A0A2P1P9D6</accession>
<feature type="binding site" evidence="10">
    <location>
        <begin position="11"/>
        <end position="13"/>
    </location>
    <ligand>
        <name>UDP-N-acetyl-alpha-D-glucosamine</name>
        <dbReference type="ChEBI" id="CHEBI:57705"/>
    </ligand>
</feature>
<comment type="function">
    <text evidence="10">Cell wall formation. Catalyzes the transfer of a GlcNAc subunit on undecaprenyl-pyrophosphoryl-MurNAc-pentapeptide (lipid intermediate I) to form undecaprenyl-pyrophosphoryl-MurNAc-(pentapeptide)GlcNAc (lipid intermediate II).</text>
</comment>
<dbReference type="CDD" id="cd03785">
    <property type="entry name" value="GT28_MurG"/>
    <property type="match status" value="1"/>
</dbReference>
<dbReference type="HAMAP" id="MF_00033">
    <property type="entry name" value="MurG"/>
    <property type="match status" value="1"/>
</dbReference>
<dbReference type="EMBL" id="CP027845">
    <property type="protein sequence ID" value="AVP87879.1"/>
    <property type="molecule type" value="Genomic_DNA"/>
</dbReference>
<evidence type="ECO:0000256" key="4">
    <source>
        <dbReference type="ARBA" id="ARBA00022679"/>
    </source>
</evidence>
<dbReference type="PANTHER" id="PTHR21015:SF22">
    <property type="entry name" value="GLYCOSYLTRANSFERASE"/>
    <property type="match status" value="1"/>
</dbReference>
<proteinExistence type="inferred from homology"/>
<keyword evidence="1 10" id="KW-1003">Cell membrane</keyword>
<evidence type="ECO:0000256" key="1">
    <source>
        <dbReference type="ARBA" id="ARBA00022475"/>
    </source>
</evidence>
<dbReference type="GO" id="GO:0051991">
    <property type="term" value="F:UDP-N-acetyl-D-glucosamine:N-acetylmuramoyl-L-alanyl-D-glutamyl-meso-2,6-diaminopimelyl-D-alanyl-D-alanine-diphosphoundecaprenol 4-beta-N-acetylglucosaminlytransferase activity"/>
    <property type="evidence" value="ECO:0007669"/>
    <property type="project" value="RHEA"/>
</dbReference>
<dbReference type="RefSeq" id="WP_106874720.1">
    <property type="nucleotide sequence ID" value="NZ_CP027845.1"/>
</dbReference>
<evidence type="ECO:0000256" key="10">
    <source>
        <dbReference type="HAMAP-Rule" id="MF_00033"/>
    </source>
</evidence>
<dbReference type="Gene3D" id="3.40.50.2000">
    <property type="entry name" value="Glycogen Phosphorylase B"/>
    <property type="match status" value="2"/>
</dbReference>
<evidence type="ECO:0000256" key="7">
    <source>
        <dbReference type="ARBA" id="ARBA00023136"/>
    </source>
</evidence>
<evidence type="ECO:0000313" key="14">
    <source>
        <dbReference type="Proteomes" id="UP000241762"/>
    </source>
</evidence>
<comment type="caution">
    <text evidence="10">Lacks conserved residue(s) required for the propagation of feature annotation.</text>
</comment>
<keyword evidence="5 10" id="KW-0133">Cell shape</keyword>
<dbReference type="InterPro" id="IPR004276">
    <property type="entry name" value="GlycoTrans_28_N"/>
</dbReference>
<feature type="domain" description="Glycosyl transferase family 28 C-terminal" evidence="12">
    <location>
        <begin position="177"/>
        <end position="333"/>
    </location>
</feature>
<dbReference type="GO" id="GO:0009252">
    <property type="term" value="P:peptidoglycan biosynthetic process"/>
    <property type="evidence" value="ECO:0007669"/>
    <property type="project" value="UniProtKB-UniRule"/>
</dbReference>
<feature type="binding site" evidence="10">
    <location>
        <position position="161"/>
    </location>
    <ligand>
        <name>UDP-N-acetyl-alpha-D-glucosamine</name>
        <dbReference type="ChEBI" id="CHEBI:57705"/>
    </ligand>
</feature>
<reference evidence="13 14" key="1">
    <citation type="submission" date="2018-03" db="EMBL/GenBank/DDBJ databases">
        <title>A gene transfer event suggests a long-term partnership between eustigmatophyte algae and a novel lineage of endosymbiotic bacteria.</title>
        <authorList>
            <person name="Yurchenko T."/>
            <person name="Sevcikova T."/>
            <person name="Pribyl P."/>
            <person name="El Karkouri K."/>
            <person name="Klimes V."/>
            <person name="Amaral R."/>
            <person name="Zbrankova V."/>
            <person name="Kim E."/>
            <person name="Raoult D."/>
            <person name="Santos L.M.A."/>
            <person name="Elias M."/>
        </authorList>
    </citation>
    <scope>NUCLEOTIDE SEQUENCE [LARGE SCALE GENOMIC DNA]</scope>
    <source>
        <strain evidence="13">CCALA 838</strain>
    </source>
</reference>
<keyword evidence="6 10" id="KW-0573">Peptidoglycan synthesis</keyword>
<protein>
    <recommendedName>
        <fullName evidence="10">UDP-N-acetylglucosamine--N-acetylmuramyl-(pentapeptide) pyrophosphoryl-undecaprenol N-acetylglucosamine transferase</fullName>
        <ecNumber evidence="10">2.4.1.227</ecNumber>
    </recommendedName>
    <alternativeName>
        <fullName evidence="10">Undecaprenyl-PP-MurNAc-pentapeptide-UDPGlcNAc GlcNAc transferase</fullName>
    </alternativeName>
</protein>
<dbReference type="Proteomes" id="UP000241762">
    <property type="component" value="Chromosome"/>
</dbReference>
<evidence type="ECO:0000256" key="9">
    <source>
        <dbReference type="ARBA" id="ARBA00023316"/>
    </source>
</evidence>
<evidence type="ECO:0000256" key="2">
    <source>
        <dbReference type="ARBA" id="ARBA00022618"/>
    </source>
</evidence>
<dbReference type="SUPFAM" id="SSF53756">
    <property type="entry name" value="UDP-Glycosyltransferase/glycogen phosphorylase"/>
    <property type="match status" value="1"/>
</dbReference>
<evidence type="ECO:0000256" key="3">
    <source>
        <dbReference type="ARBA" id="ARBA00022676"/>
    </source>
</evidence>
<dbReference type="UniPathway" id="UPA00219"/>
<comment type="similarity">
    <text evidence="10">Belongs to the glycosyltransferase 28 family. MurG subfamily.</text>
</comment>
<feature type="domain" description="Glycosyltransferase family 28 N-terminal" evidence="11">
    <location>
        <begin position="4"/>
        <end position="136"/>
    </location>
</feature>
<evidence type="ECO:0000259" key="11">
    <source>
        <dbReference type="Pfam" id="PF03033"/>
    </source>
</evidence>
<dbReference type="GO" id="GO:0005886">
    <property type="term" value="C:plasma membrane"/>
    <property type="evidence" value="ECO:0007669"/>
    <property type="project" value="UniProtKB-SubCell"/>
</dbReference>
<feature type="binding site" evidence="10">
    <location>
        <position position="183"/>
    </location>
    <ligand>
        <name>UDP-N-acetyl-alpha-D-glucosamine</name>
        <dbReference type="ChEBI" id="CHEBI:57705"/>
    </ligand>
</feature>
<dbReference type="GO" id="GO:0050511">
    <property type="term" value="F:undecaprenyldiphospho-muramoylpentapeptide beta-N-acetylglucosaminyltransferase activity"/>
    <property type="evidence" value="ECO:0007669"/>
    <property type="project" value="UniProtKB-UniRule"/>
</dbReference>
<dbReference type="KEGG" id="ptc:phytr_9510"/>
<feature type="binding site" evidence="10">
    <location>
        <position position="285"/>
    </location>
    <ligand>
        <name>UDP-N-acetyl-alpha-D-glucosamine</name>
        <dbReference type="ChEBI" id="CHEBI:57705"/>
    </ligand>
</feature>
<feature type="binding site" evidence="10">
    <location>
        <position position="119"/>
    </location>
    <ligand>
        <name>UDP-N-acetyl-alpha-D-glucosamine</name>
        <dbReference type="ChEBI" id="CHEBI:57705"/>
    </ligand>
</feature>
<dbReference type="GO" id="GO:0051301">
    <property type="term" value="P:cell division"/>
    <property type="evidence" value="ECO:0007669"/>
    <property type="project" value="UniProtKB-KW"/>
</dbReference>
<dbReference type="GO" id="GO:0008360">
    <property type="term" value="P:regulation of cell shape"/>
    <property type="evidence" value="ECO:0007669"/>
    <property type="project" value="UniProtKB-KW"/>
</dbReference>
<dbReference type="GO" id="GO:0005975">
    <property type="term" value="P:carbohydrate metabolic process"/>
    <property type="evidence" value="ECO:0007669"/>
    <property type="project" value="InterPro"/>
</dbReference>
<dbReference type="EC" id="2.4.1.227" evidence="10"/>
<evidence type="ECO:0000256" key="8">
    <source>
        <dbReference type="ARBA" id="ARBA00023306"/>
    </source>
</evidence>
<evidence type="ECO:0000259" key="12">
    <source>
        <dbReference type="Pfam" id="PF04101"/>
    </source>
</evidence>
<keyword evidence="9 10" id="KW-0961">Cell wall biogenesis/degradation</keyword>
<dbReference type="InterPro" id="IPR006009">
    <property type="entry name" value="GlcNAc_MurG"/>
</dbReference>
<keyword evidence="8 10" id="KW-0131">Cell cycle</keyword>
<keyword evidence="4 10" id="KW-0808">Transferase</keyword>
<keyword evidence="14" id="KW-1185">Reference proteome</keyword>
<dbReference type="OrthoDB" id="9808936at2"/>
<dbReference type="GO" id="GO:0071555">
    <property type="term" value="P:cell wall organization"/>
    <property type="evidence" value="ECO:0007669"/>
    <property type="project" value="UniProtKB-KW"/>
</dbReference>
<dbReference type="NCBIfam" id="TIGR01133">
    <property type="entry name" value="murG"/>
    <property type="match status" value="1"/>
</dbReference>
<gene>
    <name evidence="10" type="primary">murG</name>
    <name evidence="13" type="ORF">phytr_9510</name>
</gene>
<organism evidence="13 14">
    <name type="scientific">Candidatus Phycorickettsia trachydisci</name>
    <dbReference type="NCBI Taxonomy" id="2115978"/>
    <lineage>
        <taxon>Bacteria</taxon>
        <taxon>Pseudomonadati</taxon>
        <taxon>Pseudomonadota</taxon>
        <taxon>Alphaproteobacteria</taxon>
        <taxon>Rickettsiales</taxon>
        <taxon>Rickettsiaceae</taxon>
        <taxon>Candidatus Phycorickettsia</taxon>
    </lineage>
</organism>
<keyword evidence="2 10" id="KW-0132">Cell division</keyword>
<dbReference type="Pfam" id="PF03033">
    <property type="entry name" value="Glyco_transf_28"/>
    <property type="match status" value="1"/>
</dbReference>